<dbReference type="Proteomes" id="UP001652741">
    <property type="component" value="Chromosome ssa17"/>
</dbReference>
<evidence type="ECO:0000259" key="9">
    <source>
        <dbReference type="PROSITE" id="PS50030"/>
    </source>
</evidence>
<feature type="domain" description="Tudor" evidence="10">
    <location>
        <begin position="837"/>
        <end position="897"/>
    </location>
</feature>
<protein>
    <recommendedName>
        <fullName evidence="3">Tudor domain-containing protein 3</fullName>
    </recommendedName>
</protein>
<feature type="region of interest" description="Disordered" evidence="8">
    <location>
        <begin position="353"/>
        <end position="838"/>
    </location>
</feature>
<evidence type="ECO:0000256" key="4">
    <source>
        <dbReference type="ARBA" id="ARBA00022490"/>
    </source>
</evidence>
<dbReference type="SMART" id="SM01161">
    <property type="entry name" value="DUF1767"/>
    <property type="match status" value="1"/>
</dbReference>
<dbReference type="PROSITE" id="PS50304">
    <property type="entry name" value="TUDOR"/>
    <property type="match status" value="1"/>
</dbReference>
<dbReference type="InterPro" id="IPR047379">
    <property type="entry name" value="Tudor_TDRD3"/>
</dbReference>
<dbReference type="PANTHER" id="PTHR13681">
    <property type="entry name" value="SURVIVAL OF MOTOR NEURON-RELATED-SPLICING FACTOR 30-RELATED"/>
    <property type="match status" value="1"/>
</dbReference>
<dbReference type="Pfam" id="PF08585">
    <property type="entry name" value="RMI1_N_C"/>
    <property type="match status" value="1"/>
</dbReference>
<feature type="compositionally biased region" description="Low complexity" evidence="8">
    <location>
        <begin position="511"/>
        <end position="525"/>
    </location>
</feature>
<dbReference type="InterPro" id="IPR015940">
    <property type="entry name" value="UBA"/>
</dbReference>
<dbReference type="Gene3D" id="2.40.50.770">
    <property type="entry name" value="RecQ-mediated genome instability protein Rmi1, C-terminal domain"/>
    <property type="match status" value="1"/>
</dbReference>
<dbReference type="CDD" id="cd14282">
    <property type="entry name" value="UBA_TDRD3"/>
    <property type="match status" value="1"/>
</dbReference>
<feature type="compositionally biased region" description="Basic and acidic residues" evidence="8">
    <location>
        <begin position="365"/>
        <end position="377"/>
    </location>
</feature>
<feature type="compositionally biased region" description="Polar residues" evidence="8">
    <location>
        <begin position="817"/>
        <end position="827"/>
    </location>
</feature>
<comment type="subcellular location">
    <subcellularLocation>
        <location evidence="2">Cytoplasm</location>
    </subcellularLocation>
    <subcellularLocation>
        <location evidence="1">Nucleus</location>
    </subcellularLocation>
</comment>
<name>A0ABM3D9S2_SALSA</name>
<dbReference type="SUPFAM" id="SSF63748">
    <property type="entry name" value="Tudor/PWWP/MBT"/>
    <property type="match status" value="1"/>
</dbReference>
<keyword evidence="6" id="KW-0539">Nucleus</keyword>
<feature type="domain" description="UBA" evidence="9">
    <location>
        <begin position="315"/>
        <end position="355"/>
    </location>
</feature>
<dbReference type="CDD" id="cd20413">
    <property type="entry name" value="Tudor_TDRD3"/>
    <property type="match status" value="1"/>
</dbReference>
<dbReference type="SMART" id="SM00165">
    <property type="entry name" value="UBA"/>
    <property type="match status" value="1"/>
</dbReference>
<dbReference type="RefSeq" id="XP_045555546.1">
    <property type="nucleotide sequence ID" value="XM_045699590.1"/>
</dbReference>
<evidence type="ECO:0000313" key="11">
    <source>
        <dbReference type="Proteomes" id="UP001652741"/>
    </source>
</evidence>
<dbReference type="InterPro" id="IPR009060">
    <property type="entry name" value="UBA-like_sf"/>
</dbReference>
<keyword evidence="4" id="KW-0963">Cytoplasm</keyword>
<keyword evidence="5" id="KW-0156">Chromatin regulator</keyword>
<evidence type="ECO:0000256" key="7">
    <source>
        <dbReference type="ARBA" id="ARBA00035105"/>
    </source>
</evidence>
<dbReference type="InterPro" id="IPR002999">
    <property type="entry name" value="Tudor"/>
</dbReference>
<feature type="compositionally biased region" description="Basic and acidic residues" evidence="8">
    <location>
        <begin position="260"/>
        <end position="294"/>
    </location>
</feature>
<dbReference type="Pfam" id="PF00567">
    <property type="entry name" value="TUDOR"/>
    <property type="match status" value="1"/>
</dbReference>
<keyword evidence="11" id="KW-1185">Reference proteome</keyword>
<dbReference type="GeneID" id="106592742"/>
<evidence type="ECO:0000256" key="8">
    <source>
        <dbReference type="SAM" id="MobiDB-lite"/>
    </source>
</evidence>
<reference evidence="12" key="1">
    <citation type="submission" date="2025-08" db="UniProtKB">
        <authorList>
            <consortium name="RefSeq"/>
        </authorList>
    </citation>
    <scope>IDENTIFICATION</scope>
</reference>
<dbReference type="SMART" id="SM00333">
    <property type="entry name" value="TUDOR"/>
    <property type="match status" value="1"/>
</dbReference>
<feature type="compositionally biased region" description="Low complexity" evidence="8">
    <location>
        <begin position="911"/>
        <end position="921"/>
    </location>
</feature>
<evidence type="ECO:0000256" key="5">
    <source>
        <dbReference type="ARBA" id="ARBA00022853"/>
    </source>
</evidence>
<comment type="function">
    <text evidence="7">Scaffolding protein that specifically recognizes and binds dimethylarginine-containing proteins. Plays a role in the regulation of translation of target mRNAs by binding Arg/Gly-rich motifs (GAR) in dimethylarginine-containing proteins. In nucleus, acts as a coactivator: recognizes and binds asymmetric dimethylation on the core histone tails associated with transcriptional activation (H3R17me2a and H4R3me2a) and recruits proteins at these arginine-methylated loci. In cytoplasm, acts as an antiviral factor that participates in the assembly of stress granules together with G3BP1.</text>
</comment>
<proteinExistence type="predicted"/>
<dbReference type="InterPro" id="IPR041915">
    <property type="entry name" value="UBA_TDRD3"/>
</dbReference>
<evidence type="ECO:0000256" key="1">
    <source>
        <dbReference type="ARBA" id="ARBA00004123"/>
    </source>
</evidence>
<evidence type="ECO:0000256" key="3">
    <source>
        <dbReference type="ARBA" id="ARBA00013421"/>
    </source>
</evidence>
<dbReference type="PROSITE" id="PS50030">
    <property type="entry name" value="UBA"/>
    <property type="match status" value="1"/>
</dbReference>
<dbReference type="SUPFAM" id="SSF46934">
    <property type="entry name" value="UBA-like"/>
    <property type="match status" value="1"/>
</dbReference>
<gene>
    <name evidence="12" type="primary">LOC106592742</name>
</gene>
<dbReference type="InterPro" id="IPR013894">
    <property type="entry name" value="RMI1_OB"/>
</dbReference>
<evidence type="ECO:0000313" key="12">
    <source>
        <dbReference type="RefSeq" id="XP_045555546.1"/>
    </source>
</evidence>
<feature type="compositionally biased region" description="Basic and acidic residues" evidence="8">
    <location>
        <begin position="532"/>
        <end position="543"/>
    </location>
</feature>
<feature type="compositionally biased region" description="Polar residues" evidence="8">
    <location>
        <begin position="659"/>
        <end position="670"/>
    </location>
</feature>
<feature type="compositionally biased region" description="Basic and acidic residues" evidence="8">
    <location>
        <begin position="445"/>
        <end position="506"/>
    </location>
</feature>
<dbReference type="PANTHER" id="PTHR13681:SF24">
    <property type="entry name" value="TUDOR DOMAIN-CONTAINING PROTEIN 3"/>
    <property type="match status" value="1"/>
</dbReference>
<feature type="compositionally biased region" description="Basic and acidic residues" evidence="8">
    <location>
        <begin position="675"/>
        <end position="691"/>
    </location>
</feature>
<feature type="region of interest" description="Disordered" evidence="8">
    <location>
        <begin position="241"/>
        <end position="302"/>
    </location>
</feature>
<feature type="compositionally biased region" description="Basic and acidic residues" evidence="8">
    <location>
        <begin position="702"/>
        <end position="714"/>
    </location>
</feature>
<feature type="compositionally biased region" description="Basic residues" evidence="8">
    <location>
        <begin position="692"/>
        <end position="701"/>
    </location>
</feature>
<dbReference type="Pfam" id="PF22562">
    <property type="entry name" value="UBA_7"/>
    <property type="match status" value="1"/>
</dbReference>
<evidence type="ECO:0000256" key="6">
    <source>
        <dbReference type="ARBA" id="ARBA00023242"/>
    </source>
</evidence>
<organism evidence="11 12">
    <name type="scientific">Salmo salar</name>
    <name type="common">Atlantic salmon</name>
    <dbReference type="NCBI Taxonomy" id="8030"/>
    <lineage>
        <taxon>Eukaryota</taxon>
        <taxon>Metazoa</taxon>
        <taxon>Chordata</taxon>
        <taxon>Craniata</taxon>
        <taxon>Vertebrata</taxon>
        <taxon>Euteleostomi</taxon>
        <taxon>Actinopterygii</taxon>
        <taxon>Neopterygii</taxon>
        <taxon>Teleostei</taxon>
        <taxon>Protacanthopterygii</taxon>
        <taxon>Salmoniformes</taxon>
        <taxon>Salmonidae</taxon>
        <taxon>Salmoninae</taxon>
        <taxon>Salmo</taxon>
    </lineage>
</organism>
<feature type="compositionally biased region" description="Basic and acidic residues" evidence="8">
    <location>
        <begin position="556"/>
        <end position="572"/>
    </location>
</feature>
<dbReference type="InterPro" id="IPR042470">
    <property type="entry name" value="RMI1_N_C_sf"/>
</dbReference>
<evidence type="ECO:0000256" key="2">
    <source>
        <dbReference type="ARBA" id="ARBA00004496"/>
    </source>
</evidence>
<feature type="compositionally biased region" description="Polar residues" evidence="8">
    <location>
        <begin position="796"/>
        <end position="809"/>
    </location>
</feature>
<accession>A0ABM3D9S2</accession>
<sequence>MAEINLALTKEGWYLTDEGIEELKRTSEKPTANYIIRIALNSDLRPIGRKFLPADINSGRVEKLEGPCVLQVQKVRNASAPKDNEESQGAPRMLRLQMTDGHTNAVGLEFKHLSQISLDTPPGTKVKVLGTVQVKNGILLLDDSKISVLGGEVDHMMEKWELQRSLAKHSRSNIGREGGAPPFVPFGQKCVRNEEVDSRELDTRKTLVSTSVVKTADENEEFEKQRLAAIAEVAKNKEGTRTFGGGGNAGGNLVNTGSRDSYRRGDRGDRDSYRQRREERMERLEESSRPEGNYRELGSYREQPNYRELGNYRELVDERALRDIMEMGFDKEDARQALMDNNNNMEVALNSLLTGTFKPPHPPRNRADPPPRADRGRGRGRGRGRFSRFGGEDEEEGAGGRPSGPSTLFDFLESKMGSFSIQEPKSQSSQRHHDGKMTFPPNHQSQDRYPQRSDSRNDRSDSRNDWSRNDRSRKERNDRSDFRNDRNDRPPRFQRDSDKDFPKPGHDPSITTSTPSPAPVSAPAGGQQGQERAQDRGQERGQTQEKAPPGGGGGTERWREAQNERQAAREARGQASVFCPATYPAPGQRNREPRDGTQGDPFGSGTFQQGIRVGSSFGSGGFQNQSRREQHSVPDLSFNKRGGGMKQNNGSAPAASKPGQHQTESSSNCVSEPKGVQRSDSRADNRAEPNSRRRGGGKSHRERPNSDNFDRYRDNGPSNSSALWAGQEEDCSAGTQDWGVSRGESRPVKGQVGGGPGSGPHLQNGDSSTEHRTGPIKQQNYSSGPAPREREEPHNRNSTNPAHNNSNTAPKKRSGQVKGQRSDQGQVGSMEPQGLGNLKPGDQVLALYWEDNKFYRSRIDAVHPSGLTAVVVFTEYGNCEEVLLHNIRPVNTDFWQKEEEGLEYRRGGDGQPRTTTRTRPTVQYYQPPRARD</sequence>
<dbReference type="Gene3D" id="2.30.30.140">
    <property type="match status" value="1"/>
</dbReference>
<dbReference type="Gene3D" id="1.10.8.10">
    <property type="entry name" value="DNA helicase RuvA subunit, C-terminal domain"/>
    <property type="match status" value="1"/>
</dbReference>
<feature type="compositionally biased region" description="Polar residues" evidence="8">
    <location>
        <begin position="417"/>
        <end position="429"/>
    </location>
</feature>
<feature type="region of interest" description="Disordered" evidence="8">
    <location>
        <begin position="901"/>
        <end position="932"/>
    </location>
</feature>
<evidence type="ECO:0000259" key="10">
    <source>
        <dbReference type="PROSITE" id="PS50304"/>
    </source>
</evidence>